<dbReference type="InterPro" id="IPR010353">
    <property type="entry name" value="DmpK"/>
</dbReference>
<sequence length="84" mass="9805">MHAFQANPEPNPCFVRITGTQRQRFIEFEFSVGDPELSVEMIMPVQAFEEFCARHDARQLSAEQVAQVEYERLKWRFGEPGITE</sequence>
<name>A0A5E7IH18_PSEFL</name>
<dbReference type="RefSeq" id="WP_150783662.1">
    <property type="nucleotide sequence ID" value="NZ_CABVII010000005.1"/>
</dbReference>
<dbReference type="EMBL" id="CABVII010000005">
    <property type="protein sequence ID" value="VVO76169.1"/>
    <property type="molecule type" value="Genomic_DNA"/>
</dbReference>
<dbReference type="Proteomes" id="UP000385207">
    <property type="component" value="Unassembled WGS sequence"/>
</dbReference>
<evidence type="ECO:0000313" key="2">
    <source>
        <dbReference type="Proteomes" id="UP000385207"/>
    </source>
</evidence>
<reference evidence="1 2" key="1">
    <citation type="submission" date="2019-09" db="EMBL/GenBank/DDBJ databases">
        <authorList>
            <person name="Chandra G."/>
            <person name="Truman W A."/>
        </authorList>
    </citation>
    <scope>NUCLEOTIDE SEQUENCE [LARGE SCALE GENOMIC DNA]</scope>
    <source>
        <strain evidence="1">PS862</strain>
    </source>
</reference>
<gene>
    <name evidence="1" type="ORF">PS862_01588</name>
</gene>
<evidence type="ECO:0008006" key="3">
    <source>
        <dbReference type="Google" id="ProtNLM"/>
    </source>
</evidence>
<evidence type="ECO:0000313" key="1">
    <source>
        <dbReference type="EMBL" id="VVO76169.1"/>
    </source>
</evidence>
<dbReference type="Pfam" id="PF06099">
    <property type="entry name" value="Phenol_hyd_sub"/>
    <property type="match status" value="1"/>
</dbReference>
<accession>A0A5E7IH18</accession>
<proteinExistence type="predicted"/>
<dbReference type="OrthoDB" id="8564678at2"/>
<dbReference type="AlphaFoldDB" id="A0A5E7IH18"/>
<organism evidence="1 2">
    <name type="scientific">Pseudomonas fluorescens</name>
    <dbReference type="NCBI Taxonomy" id="294"/>
    <lineage>
        <taxon>Bacteria</taxon>
        <taxon>Pseudomonadati</taxon>
        <taxon>Pseudomonadota</taxon>
        <taxon>Gammaproteobacteria</taxon>
        <taxon>Pseudomonadales</taxon>
        <taxon>Pseudomonadaceae</taxon>
        <taxon>Pseudomonas</taxon>
    </lineage>
</organism>
<dbReference type="PIRSF" id="PIRSF000039">
    <property type="entry name" value="Phenol_monooxy_K"/>
    <property type="match status" value="1"/>
</dbReference>
<protein>
    <recommendedName>
        <fullName evidence="3">Phenol hydroxylase</fullName>
    </recommendedName>
</protein>